<keyword evidence="3 4" id="KW-0067">ATP-binding</keyword>
<feature type="domain" description="ATPase AAA-type core" evidence="5">
    <location>
        <begin position="338"/>
        <end position="394"/>
    </location>
</feature>
<evidence type="ECO:0000256" key="3">
    <source>
        <dbReference type="ARBA" id="ARBA00022840"/>
    </source>
</evidence>
<evidence type="ECO:0000256" key="1">
    <source>
        <dbReference type="ARBA" id="ARBA00006914"/>
    </source>
</evidence>
<evidence type="ECO:0000259" key="6">
    <source>
        <dbReference type="Pfam" id="PF17862"/>
    </source>
</evidence>
<feature type="domain" description="AAA ATPase AAA+ lid" evidence="6">
    <location>
        <begin position="417"/>
        <end position="462"/>
    </location>
</feature>
<proteinExistence type="inferred from homology"/>
<dbReference type="SUPFAM" id="SSF52540">
    <property type="entry name" value="P-loop containing nucleoside triphosphate hydrolases"/>
    <property type="match status" value="2"/>
</dbReference>
<evidence type="ECO:0000313" key="7">
    <source>
        <dbReference type="EMBL" id="KAG6512422.1"/>
    </source>
</evidence>
<dbReference type="PROSITE" id="PS00674">
    <property type="entry name" value="AAA"/>
    <property type="match status" value="1"/>
</dbReference>
<dbReference type="AlphaFoldDB" id="A0A8J5GTE7"/>
<gene>
    <name evidence="7" type="ORF">ZIOFF_030533</name>
</gene>
<evidence type="ECO:0000256" key="2">
    <source>
        <dbReference type="ARBA" id="ARBA00022741"/>
    </source>
</evidence>
<organism evidence="7 8">
    <name type="scientific">Zingiber officinale</name>
    <name type="common">Ginger</name>
    <name type="synonym">Amomum zingiber</name>
    <dbReference type="NCBI Taxonomy" id="94328"/>
    <lineage>
        <taxon>Eukaryota</taxon>
        <taxon>Viridiplantae</taxon>
        <taxon>Streptophyta</taxon>
        <taxon>Embryophyta</taxon>
        <taxon>Tracheophyta</taxon>
        <taxon>Spermatophyta</taxon>
        <taxon>Magnoliopsida</taxon>
        <taxon>Liliopsida</taxon>
        <taxon>Zingiberales</taxon>
        <taxon>Zingiberaceae</taxon>
        <taxon>Zingiber</taxon>
    </lineage>
</organism>
<feature type="domain" description="AAA ATPase AAA+ lid" evidence="6">
    <location>
        <begin position="197"/>
        <end position="231"/>
    </location>
</feature>
<evidence type="ECO:0000313" key="8">
    <source>
        <dbReference type="Proteomes" id="UP000734854"/>
    </source>
</evidence>
<dbReference type="EMBL" id="JACMSC010000008">
    <property type="protein sequence ID" value="KAG6512422.1"/>
    <property type="molecule type" value="Genomic_DNA"/>
</dbReference>
<dbReference type="InterPro" id="IPR027417">
    <property type="entry name" value="P-loop_NTPase"/>
</dbReference>
<dbReference type="PANTHER" id="PTHR23077">
    <property type="entry name" value="AAA-FAMILY ATPASE"/>
    <property type="match status" value="1"/>
</dbReference>
<dbReference type="GO" id="GO:0005524">
    <property type="term" value="F:ATP binding"/>
    <property type="evidence" value="ECO:0007669"/>
    <property type="project" value="UniProtKB-KW"/>
</dbReference>
<dbReference type="FunFam" id="1.10.8.60:FF:000038">
    <property type="entry name" value="spermatogenesis-associated protein 5-like protein 1"/>
    <property type="match status" value="1"/>
</dbReference>
<dbReference type="PANTHER" id="PTHR23077:SF117">
    <property type="entry name" value="AAA+ ATPASE DOMAIN-CONTAINING PROTEIN"/>
    <property type="match status" value="1"/>
</dbReference>
<dbReference type="InterPro" id="IPR003960">
    <property type="entry name" value="ATPase_AAA_CS"/>
</dbReference>
<dbReference type="Gene3D" id="3.40.50.300">
    <property type="entry name" value="P-loop containing nucleotide triphosphate hydrolases"/>
    <property type="match status" value="2"/>
</dbReference>
<dbReference type="InterPro" id="IPR003959">
    <property type="entry name" value="ATPase_AAA_core"/>
</dbReference>
<keyword evidence="2 4" id="KW-0547">Nucleotide-binding</keyword>
<dbReference type="InterPro" id="IPR050168">
    <property type="entry name" value="AAA_ATPase_domain"/>
</dbReference>
<dbReference type="GO" id="GO:0016887">
    <property type="term" value="F:ATP hydrolysis activity"/>
    <property type="evidence" value="ECO:0007669"/>
    <property type="project" value="InterPro"/>
</dbReference>
<comment type="similarity">
    <text evidence="1 4">Belongs to the AAA ATPase family.</text>
</comment>
<accession>A0A8J5GTE7</accession>
<dbReference type="InterPro" id="IPR041569">
    <property type="entry name" value="AAA_lid_3"/>
</dbReference>
<dbReference type="Gene3D" id="1.10.8.60">
    <property type="match status" value="2"/>
</dbReference>
<comment type="caution">
    <text evidence="7">The sequence shown here is derived from an EMBL/GenBank/DDBJ whole genome shotgun (WGS) entry which is preliminary data.</text>
</comment>
<name>A0A8J5GTE7_ZINOF</name>
<evidence type="ECO:0000259" key="5">
    <source>
        <dbReference type="Pfam" id="PF00004"/>
    </source>
</evidence>
<dbReference type="Pfam" id="PF00004">
    <property type="entry name" value="AAA"/>
    <property type="match status" value="2"/>
</dbReference>
<reference evidence="7 8" key="1">
    <citation type="submission" date="2020-08" db="EMBL/GenBank/DDBJ databases">
        <title>Plant Genome Project.</title>
        <authorList>
            <person name="Zhang R.-G."/>
        </authorList>
    </citation>
    <scope>NUCLEOTIDE SEQUENCE [LARGE SCALE GENOMIC DNA]</scope>
    <source>
        <tissue evidence="7">Rhizome</tissue>
    </source>
</reference>
<feature type="domain" description="ATPase AAA-type core" evidence="5">
    <location>
        <begin position="48"/>
        <end position="174"/>
    </location>
</feature>
<dbReference type="Proteomes" id="UP000734854">
    <property type="component" value="Unassembled WGS sequence"/>
</dbReference>
<sequence>MEGNGSRKEGVWRAEDEIAGNSRAIQALRELIIYPFIYAEEARDLGLKTSLVKAIVHECDGHLTMISPYSVHKSYAGESEKFLRESFTKAYSYASSGKPSVIFIDEIDAICPHRSSRREQETRIVGQLLTLMDGNKSRSKSLPHIVVVASTNRVDGIDPALRRPGRFDSEIEVTLPTMEERLQILELYSKNFQLDDNVDLQAIATSCNGYVGADLEALVREASRFAHRRLSGTIPGGDGATIVIKMEDWESARSEVCPSVTKGIWKPSACGCIAMKSMGTEFICSFSLSIGLFFIPWINFSYCAVVRSCILRYNDLMISHSFEKNSEIFSSSGHGENSGSNVNVGERLLTTLLTEMDGLEEATGIVVLAATNRPDAIDAALLRPGRFDSVLYVPPPDAEGRHEILRIHTKQMKLGEDVDLQKIAECTDLFTGADLEGLCREAGIAALREDKSTEFVSDRHFQIARDALRPSLTQSKVDEYARAKFHR</sequence>
<dbReference type="Pfam" id="PF17862">
    <property type="entry name" value="AAA_lid_3"/>
    <property type="match status" value="2"/>
</dbReference>
<protein>
    <submittedName>
        <fullName evidence="7">Uncharacterized protein</fullName>
    </submittedName>
</protein>
<evidence type="ECO:0000256" key="4">
    <source>
        <dbReference type="RuleBase" id="RU003651"/>
    </source>
</evidence>
<keyword evidence="8" id="KW-1185">Reference proteome</keyword>